<dbReference type="CDD" id="cd00037">
    <property type="entry name" value="CLECT"/>
    <property type="match status" value="1"/>
</dbReference>
<dbReference type="PANTHER" id="PTHR22803">
    <property type="entry name" value="MANNOSE, PHOSPHOLIPASE, LECTIN RECEPTOR RELATED"/>
    <property type="match status" value="1"/>
</dbReference>
<dbReference type="InterPro" id="IPR016187">
    <property type="entry name" value="CTDL_fold"/>
</dbReference>
<feature type="domain" description="C-type lectin" evidence="2">
    <location>
        <begin position="1"/>
        <end position="82"/>
    </location>
</feature>
<evidence type="ECO:0000313" key="4">
    <source>
        <dbReference type="WBParaSite" id="PDA_v2.g9522.t1"/>
    </source>
</evidence>
<keyword evidence="3" id="KW-1185">Reference proteome</keyword>
<dbReference type="Proteomes" id="UP000887578">
    <property type="component" value="Unplaced"/>
</dbReference>
<feature type="domain" description="C-type lectin" evidence="2">
    <location>
        <begin position="114"/>
        <end position="219"/>
    </location>
</feature>
<evidence type="ECO:0000256" key="1">
    <source>
        <dbReference type="ARBA" id="ARBA00023157"/>
    </source>
</evidence>
<dbReference type="AlphaFoldDB" id="A0A914QYU7"/>
<organism evidence="3 4">
    <name type="scientific">Panagrolaimus davidi</name>
    <dbReference type="NCBI Taxonomy" id="227884"/>
    <lineage>
        <taxon>Eukaryota</taxon>
        <taxon>Metazoa</taxon>
        <taxon>Ecdysozoa</taxon>
        <taxon>Nematoda</taxon>
        <taxon>Chromadorea</taxon>
        <taxon>Rhabditida</taxon>
        <taxon>Tylenchina</taxon>
        <taxon>Panagrolaimomorpha</taxon>
        <taxon>Panagrolaimoidea</taxon>
        <taxon>Panagrolaimidae</taxon>
        <taxon>Panagrolaimus</taxon>
    </lineage>
</organism>
<dbReference type="WBParaSite" id="PDA_v2.g9522.t1">
    <property type="protein sequence ID" value="PDA_v2.g9522.t1"/>
    <property type="gene ID" value="PDA_v2.g9522"/>
</dbReference>
<dbReference type="Pfam" id="PF00059">
    <property type="entry name" value="Lectin_C"/>
    <property type="match status" value="2"/>
</dbReference>
<evidence type="ECO:0000313" key="3">
    <source>
        <dbReference type="Proteomes" id="UP000887578"/>
    </source>
</evidence>
<keyword evidence="1" id="KW-1015">Disulfide bond</keyword>
<dbReference type="Gene3D" id="3.10.100.10">
    <property type="entry name" value="Mannose-Binding Protein A, subunit A"/>
    <property type="match status" value="2"/>
</dbReference>
<dbReference type="SMART" id="SM00034">
    <property type="entry name" value="CLECT"/>
    <property type="match status" value="1"/>
</dbReference>
<dbReference type="InterPro" id="IPR018378">
    <property type="entry name" value="C-type_lectin_CS"/>
</dbReference>
<proteinExistence type="predicted"/>
<sequence length="234" mass="26654">MVLGTEAQNYFHESTQADFWIGGDNIEVAQKWSWTDGTPFDYSDWKTGEPQNTTGSNCIALSLTEAYWSADDCFKPKPYVCLVPSSTTTPKATTLETTTKRVLACPSDWIYLNYTGYCYKVYHNQLNWNGAEQVCTVVGGHIASIHSNTENDFLGNLQFEGRGIWLGFYLNLTYPFEWIWSDGTPVDYTNWSIGQPDGRGGTGCTEFYGHYAWNDIPCDHIYNNFVCKKYRSYI</sequence>
<dbReference type="PROSITE" id="PS00615">
    <property type="entry name" value="C_TYPE_LECTIN_1"/>
    <property type="match status" value="1"/>
</dbReference>
<name>A0A914QYU7_9BILA</name>
<dbReference type="InterPro" id="IPR016186">
    <property type="entry name" value="C-type_lectin-like/link_sf"/>
</dbReference>
<dbReference type="SUPFAM" id="SSF56436">
    <property type="entry name" value="C-type lectin-like"/>
    <property type="match status" value="2"/>
</dbReference>
<dbReference type="InterPro" id="IPR050111">
    <property type="entry name" value="C-type_lectin/snaclec_domain"/>
</dbReference>
<dbReference type="InterPro" id="IPR001304">
    <property type="entry name" value="C-type_lectin-like"/>
</dbReference>
<reference evidence="4" key="1">
    <citation type="submission" date="2022-11" db="UniProtKB">
        <authorList>
            <consortium name="WormBaseParasite"/>
        </authorList>
    </citation>
    <scope>IDENTIFICATION</scope>
</reference>
<evidence type="ECO:0000259" key="2">
    <source>
        <dbReference type="PROSITE" id="PS50041"/>
    </source>
</evidence>
<protein>
    <submittedName>
        <fullName evidence="4">C-type lectin domain-containing protein</fullName>
    </submittedName>
</protein>
<accession>A0A914QYU7</accession>
<dbReference type="PROSITE" id="PS50041">
    <property type="entry name" value="C_TYPE_LECTIN_2"/>
    <property type="match status" value="2"/>
</dbReference>